<dbReference type="InterPro" id="IPR041079">
    <property type="entry name" value="Neuraminidase-like"/>
</dbReference>
<dbReference type="InterPro" id="IPR018003">
    <property type="entry name" value="Insecticidal_toxin/plasmid_vir"/>
</dbReference>
<feature type="domain" description="Neuraminidase-like" evidence="3">
    <location>
        <begin position="1498"/>
        <end position="1623"/>
    </location>
</feature>
<feature type="domain" description="ABC toxin N-terminal" evidence="4">
    <location>
        <begin position="1329"/>
        <end position="1468"/>
    </location>
</feature>
<proteinExistence type="predicted"/>
<dbReference type="EMBL" id="CP009976">
    <property type="protein sequence ID" value="AIZ40200.1"/>
    <property type="molecule type" value="Genomic_DNA"/>
</dbReference>
<accession>A0AAU8RR17</accession>
<evidence type="ECO:0000259" key="3">
    <source>
        <dbReference type="Pfam" id="PF18413"/>
    </source>
</evidence>
<dbReference type="InterPro" id="IPR040840">
    <property type="entry name" value="TcA_TcB_BD"/>
</dbReference>
<dbReference type="Pfam" id="PF18413">
    <property type="entry name" value="Neuraminidase"/>
    <property type="match status" value="1"/>
</dbReference>
<evidence type="ECO:0000313" key="5">
    <source>
        <dbReference type="EMBL" id="AIZ40200.1"/>
    </source>
</evidence>
<sequence length="2945" mass="332110">MNKQELLQLEKLASLTPKEIEKQKPAMFSKLSERASISLKNTIVAKLKDASPEIKASLKKIDFSPAKLGKVDVKSALAKNLLAGRIPTEKKKKLEEVAAKLPNLGKLDDIIQPEIPVFINPAFQNDLMKAKVYRLSDIVGLSQMKTDKALVKEFSLNTISNAKLDELVKDKILTEKEANGIGLASNLYTLFDSSFELTEHINKSGTVQSIEDLIRLDKSAWKKLVKDSKVELPKDLKPDDYAEILYKKVENLFPGESLVHRISQVKADVLAKDLDAFKPLLVKNKKIFGKSSFDELDTKGLSAAEVKSARVQYEQLDRIIKVNPGLKLNELLDDKNLNPTDKGKKVVERIGLLDKFIKNNAEVNYLAISYTHDSEDVKALNFQGFKPEEKAMVLNSIKTYQRVYSFTNDIEDTETIMAAGFHSSFHITSVTLPDFVKATKLDIAIATKYFENAHMAIIRTTGVMGSILDILTGSFDWTAVGNSSPAIKDYLKDIPGYQDLFGDLAFCDCEHCQSIYSPAAYFVDLMQFVERYIISKHFTGTKATHVLNLKVRRPDLWSLPLTCENTSTLVPYLDIINEILESYIAKKKGYAGDLNDRSLVEEFVYKGEIALEKPGAWKTSVHAFTQPFNLPLETVSTYLGHFEKTREDIAILLGKPQDEISKARLNLSEKEFQLITVPDNTPAFINRAYGITFTVTAGKITPFNAQLLLKPMGIDRKELGRIFKSRFATNNGTDNIIIKGEKIDATSIQNDIERVKNLTYDALDRVHRFVRLWRKTSWSIEELDLILTHLHHPGVATDIIPATISTIGNLLRLQDTLKVSVVELCAIRYSIPTSVWEENQKPLFDILFNHEDVVTSEGSYPKDAIKLIHPALVIDSSTASAEFSSSRLMAGFNRSDDEVLALIQNLTLPLGIVNISSAIESERGFNLTVANLSVLYRHSKFAEILKLSIADLFIVLKLIPTIPNNHIENINHIYEVINFHHWWKSSSFSLDDLNFIVESNDISIPENFKTKEEITSLILDQTQASNSLVFAETVFSSFDDITEELSKAIINANNPLIEPSPDGTNFWLKPSFNPAAAITIPAGITRPEPEIRALLTKYHPQYLIPFHLSGQLQLSEDAISQIISALGIDLDTDSFALELQGITSPAVAIPALVEKLLPLSILFRDKKFNTEALTYIIDHLAIFGIADIDNLSIENIQKLTTFAQFIVLNEDGSHNIVPLTEVLDSFVNATQYLTADQVKLATVLHTKQEQFATIHSVVISSTNAIQALEHYKDVVEVCNYIGIGGDVLPKIISLQYNELNGATNAILAAFRSKYKSESERKEKLEKYQDKLRGRKRASLTTYLIHSGFPQFENENDLFHYFLIDTELEGCARTSRLVAATMSMQLYIHRILLNLEQDDQEPGTLGRVNIGINPENPNDKKYKPIPADEWAWRKNYRVWEANRKVFLYPENYIEPELRDDKSPLFEDLENELLQQDINADTVLDAYAKYMRGFDEVAHLKIAGSYHEKDVESETDVLHLFGVTADEPPIYYYRRIENIYYAEKNENRGIVWGPWQKINVQIPVRKVAPITYNGRLHVFWTRVTTLANAVFDNNRSIFTGYSHKFSIEFATLKLDGTWTPPQKLNLKDCYPFEGNGVVQDPLADDYEIQTFRAQLPSILRSTPFFEMLSTFQPSLRTPRYDTQIHWAPIDEYTLDGFLWDQVYPAIDSDNRLNLTGAGFQLRAAIDFYNLNIQDNAGRLSNITSFEDPVMESLRIITKKAGKIVLRNGNSLHRATSPGVQLFDNFAFGSLVVNTIKSNPLLTRHWNQCTLDQSFNNIEQEQIASLPASSLVQIINGAYGDAIIDVQGDLLLLQGTPVDGNGFILKRLGTTLSETLTRTLFTSGVETTLSIETQKALKEASAPISITPNKIENLVVRDKIDFKGAYGNYYREIFFHIPFLLANYLNSQGKYAEAQKWYHYIFNPSATEVITFPAGLSAAQKKKMELDRNWQYLEFREINTQKLRDQLNDKQAIEVYKKDPFNPHAIARLRMSAYQKSIVMKYIDNLIDWGDQLFSQDTMESVNEATLLYIIAKEILGDRPAQIGGCGEGTVNPKTFENIQPLLNKGSEFLAELESYTYVKTPGKKVRPSKAGILDNSFIYEKSNKVAAEVKYKRGVTYKAAGLGMTMIQLDQMKGVEAKYLPEIHIKPVDDKITGAFAKGTIRGLDWKKDSIYVKDKYRIPSFGISIIKHVSPVFCVPGNKDLLDYYNRVDDRLFKIRNCMNMQGQRRQLALFAPEIDPRLLVRARAAGLSMDDILNSVSGNLPPYRFAYILERAKAFTSVVQSFGASLLSAIEKKNGEELTLLRMTQQQNILEMASKSRKLEIDTANEGIKSLNDRIEAITYQIGYYDSLIGENRNLWEVAQSFARHSASAIYLTESVIDTLSAILHVMPQLGSPFAMKYGGVELGTSTRRFGNAIHAIAQGSEAISASTGLEAGFDRRSEGWKHQKKLLQYELKQTDKNLLASEIRRDILIESEKIHLKNIEHNKDVMEFYGEKFSNLGVYTYLSTTMQRLFKEAYNNALSIAKLAEQAYRYERDDNNIFIDGTYFESSRAGLLAGERLQMALQTMERRYLETNYRKNEIDQAFSLTQIDPSALLLLKQTGTCDFSIPEVFFDLFYPGQYRRKIQSVRLTIPSITGPYTNVSATLSLTGSEIRMEPNLGAAELKEVPKSRTTIISTSTAQNDAGVFQLNFRDDRYMPFEGAGAISSWKLSLPKNFRQFDYSTINDTIIHVSYTAEYDELFRDKVEAQNDAIEGTLINILKNNSLSRTFSLRQEFSNAFHRLTEQPVNNPVLIKIENKHFPLFLNGRNLKVSKAKLILVTSVGQTVASVNINVNGTSQTGFVKDPALGNLFAKDLGNLFNAGILRDHTISIIVGGDLAPTAPLPGHINAIDTEKLEDIILYVEYKIG</sequence>
<dbReference type="RefSeq" id="WP_029445397.1">
    <property type="nucleotide sequence ID" value="NZ_CP009976.1"/>
</dbReference>
<evidence type="ECO:0000256" key="1">
    <source>
        <dbReference type="ARBA" id="ARBA00023026"/>
    </source>
</evidence>
<dbReference type="Pfam" id="PF20220">
    <property type="entry name" value="ABC_toxin_N"/>
    <property type="match status" value="1"/>
</dbReference>
<name>A0AAU8RR17_9FLAO</name>
<dbReference type="Proteomes" id="UP000030786">
    <property type="component" value="Chromosome"/>
</dbReference>
<evidence type="ECO:0000259" key="2">
    <source>
        <dbReference type="Pfam" id="PF18276"/>
    </source>
</evidence>
<keyword evidence="1" id="KW-0843">Virulence</keyword>
<evidence type="ECO:0000259" key="4">
    <source>
        <dbReference type="Pfam" id="PF20220"/>
    </source>
</evidence>
<evidence type="ECO:0000313" key="6">
    <source>
        <dbReference type="Proteomes" id="UP000030786"/>
    </source>
</evidence>
<dbReference type="Pfam" id="PF18276">
    <property type="entry name" value="TcA_TcB_BD"/>
    <property type="match status" value="1"/>
</dbReference>
<dbReference type="InterPro" id="IPR046839">
    <property type="entry name" value="ABC_toxin_N"/>
</dbReference>
<gene>
    <name evidence="5" type="ORF">M666_00580</name>
</gene>
<feature type="domain" description="Tc toxin complex TcA C-terminal TcB-binding" evidence="2">
    <location>
        <begin position="2497"/>
        <end position="2773"/>
    </location>
</feature>
<dbReference type="GeneID" id="78059232"/>
<dbReference type="Pfam" id="PF03538">
    <property type="entry name" value="VRP1"/>
    <property type="match status" value="1"/>
</dbReference>
<protein>
    <submittedName>
        <fullName evidence="5">Uncharacterized protein</fullName>
    </submittedName>
</protein>
<reference evidence="5 6" key="1">
    <citation type="journal article" date="2014" name="Environ. Microbiol.">
        <title>Contrasting genomic patterns and infection strategies of two co-existing Bacteroidetes podovirus genera.</title>
        <authorList>
            <person name="Holmfeldt K."/>
            <person name="Howard-Varona C."/>
            <person name="Solonenko N."/>
            <person name="Sullivan M.B."/>
        </authorList>
    </citation>
    <scope>NUCLEOTIDE SEQUENCE [LARGE SCALE GENOMIC DNA]</scope>
    <source>
        <strain evidence="5 6">18</strain>
    </source>
</reference>
<organism evidence="5 6">
    <name type="scientific">Cellulophaga baltica 18</name>
    <dbReference type="NCBI Taxonomy" id="1348584"/>
    <lineage>
        <taxon>Bacteria</taxon>
        <taxon>Pseudomonadati</taxon>
        <taxon>Bacteroidota</taxon>
        <taxon>Flavobacteriia</taxon>
        <taxon>Flavobacteriales</taxon>
        <taxon>Flavobacteriaceae</taxon>
        <taxon>Cellulophaga</taxon>
    </lineage>
</organism>
<dbReference type="KEGG" id="cbat:M666_00580"/>